<reference evidence="2" key="1">
    <citation type="submission" date="2010-10" db="EMBL/GenBank/DDBJ databases">
        <authorList>
            <consortium name="US DOE Joint Genome Institute (JGI-PGF)"/>
            <person name="Lucas S."/>
            <person name="Copeland A."/>
            <person name="Lapidus A."/>
            <person name="Bruce D."/>
            <person name="Goodwin L."/>
            <person name="Pitluck S."/>
            <person name="Kyrpides N."/>
            <person name="Mavromatis K."/>
            <person name="Detter J.C."/>
            <person name="Han C."/>
            <person name="Land M."/>
            <person name="Hauser L."/>
            <person name="Markowitz V."/>
            <person name="Cheng J.-F."/>
            <person name="Hugenholtz P."/>
            <person name="Woyke T."/>
            <person name="Wu D."/>
            <person name="Pukall R."/>
            <person name="Wahrenburg C."/>
            <person name="Brambilla E."/>
            <person name="Klenk H.-P."/>
            <person name="Eisen J.A."/>
        </authorList>
    </citation>
    <scope>NUCLEOTIDE SEQUENCE [LARGE SCALE GENOMIC DNA]</scope>
    <source>
        <strain evidence="2">DSM 13965</strain>
    </source>
</reference>
<dbReference type="eggNOG" id="COG2226">
    <property type="taxonomic scope" value="Bacteria"/>
</dbReference>
<dbReference type="EMBL" id="AENY02000002">
    <property type="protein sequence ID" value="EKP95643.1"/>
    <property type="molecule type" value="Genomic_DNA"/>
</dbReference>
<dbReference type="PANTHER" id="PTHR45036:SF1">
    <property type="entry name" value="METHYLTRANSFERASE LIKE 7A"/>
    <property type="match status" value="1"/>
</dbReference>
<gene>
    <name evidence="2" type="ORF">ThesuDRAFT_01400</name>
</gene>
<dbReference type="PANTHER" id="PTHR45036">
    <property type="entry name" value="METHYLTRANSFERASE LIKE 7B"/>
    <property type="match status" value="1"/>
</dbReference>
<dbReference type="Gene3D" id="3.40.50.150">
    <property type="entry name" value="Vaccinia Virus protein VP39"/>
    <property type="match status" value="1"/>
</dbReference>
<organism evidence="2 3">
    <name type="scientific">Thermaerobacter subterraneus DSM 13965</name>
    <dbReference type="NCBI Taxonomy" id="867903"/>
    <lineage>
        <taxon>Bacteria</taxon>
        <taxon>Bacillati</taxon>
        <taxon>Bacillota</taxon>
        <taxon>Clostridia</taxon>
        <taxon>Eubacteriales</taxon>
        <taxon>Clostridiales Family XVII. Incertae Sedis</taxon>
        <taxon>Thermaerobacter</taxon>
    </lineage>
</organism>
<keyword evidence="3" id="KW-1185">Reference proteome</keyword>
<keyword evidence="2" id="KW-0489">Methyltransferase</keyword>
<dbReference type="GO" id="GO:0032259">
    <property type="term" value="P:methylation"/>
    <property type="evidence" value="ECO:0007669"/>
    <property type="project" value="UniProtKB-KW"/>
</dbReference>
<dbReference type="EC" id="2.1.1.17" evidence="2"/>
<evidence type="ECO:0000259" key="1">
    <source>
        <dbReference type="Pfam" id="PF08241"/>
    </source>
</evidence>
<dbReference type="EC" id="2.1.1.71" evidence="2"/>
<proteinExistence type="predicted"/>
<evidence type="ECO:0000313" key="2">
    <source>
        <dbReference type="EMBL" id="EKP95643.1"/>
    </source>
</evidence>
<dbReference type="SUPFAM" id="SSF53335">
    <property type="entry name" value="S-adenosyl-L-methionine-dependent methyltransferases"/>
    <property type="match status" value="1"/>
</dbReference>
<sequence length="207" mass="23381">MPVNTNFWNRIRYTIYSPFYDRIASFPQCRRRSIEILRPAEGERVLIIGAGSGLDIPYIPSSVHITAVDVTPAMVDRLRRRAQHLGRYVDARVMDGQALDFPSECFDAVILHLILAVIPDPFACIQEAARVLKPGGRAIVWDKFLPDHEEPSMARRLLNIFSHVAFSDINRKLGPLVNSTNLVIEHQELMPVAGLPYTIALLRKPQS</sequence>
<dbReference type="InterPro" id="IPR052356">
    <property type="entry name" value="Thiol_S-MT"/>
</dbReference>
<dbReference type="Proteomes" id="UP000005710">
    <property type="component" value="Unassembled WGS sequence"/>
</dbReference>
<keyword evidence="2" id="KW-0830">Ubiquinone</keyword>
<dbReference type="GO" id="GO:0000773">
    <property type="term" value="F:phosphatidyl-N-methylethanolamine N-methyltransferase activity"/>
    <property type="evidence" value="ECO:0007669"/>
    <property type="project" value="UniProtKB-EC"/>
</dbReference>
<keyword evidence="2" id="KW-0808">Transferase</keyword>
<comment type="caution">
    <text evidence="2">The sequence shown here is derived from an EMBL/GenBank/DDBJ whole genome shotgun (WGS) entry which is preliminary data.</text>
</comment>
<dbReference type="CDD" id="cd02440">
    <property type="entry name" value="AdoMet_MTases"/>
    <property type="match status" value="1"/>
</dbReference>
<reference evidence="2" key="2">
    <citation type="submission" date="2012-10" db="EMBL/GenBank/DDBJ databases">
        <title>Improved high-quality draft of Thermaerobacter subterraneus C21, DSM 13965.</title>
        <authorList>
            <consortium name="DOE Joint Genome Institute"/>
            <person name="Eisen J."/>
            <person name="Huntemann M."/>
            <person name="Wei C.-L."/>
            <person name="Han J."/>
            <person name="Detter J.C."/>
            <person name="Han C."/>
            <person name="Tapia R."/>
            <person name="Chen A."/>
            <person name="Kyrpides N."/>
            <person name="Mavromatis K."/>
            <person name="Markowitz V."/>
            <person name="Szeto E."/>
            <person name="Ivanova N."/>
            <person name="Mikhailova N."/>
            <person name="Ovchinnikova G."/>
            <person name="Pagani I."/>
            <person name="Pati A."/>
            <person name="Goodwin L."/>
            <person name="Nordberg H.P."/>
            <person name="Cantor M.N."/>
            <person name="Hua S.X."/>
            <person name="Woyke T."/>
            <person name="Eisen J."/>
            <person name="Klenk H.-P."/>
        </authorList>
    </citation>
    <scope>NUCLEOTIDE SEQUENCE [LARGE SCALE GENOMIC DNA]</scope>
    <source>
        <strain evidence="2">DSM 13965</strain>
    </source>
</reference>
<dbReference type="GO" id="GO:0004608">
    <property type="term" value="F:phosphatidylethanolamine N-methyltransferase activity"/>
    <property type="evidence" value="ECO:0007669"/>
    <property type="project" value="UniProtKB-EC"/>
</dbReference>
<dbReference type="STRING" id="867903.ThesuDRAFT_01400"/>
<dbReference type="InterPro" id="IPR013216">
    <property type="entry name" value="Methyltransf_11"/>
</dbReference>
<dbReference type="Pfam" id="PF08241">
    <property type="entry name" value="Methyltransf_11"/>
    <property type="match status" value="1"/>
</dbReference>
<dbReference type="RefSeq" id="WP_006903671.1">
    <property type="nucleotide sequence ID" value="NZ_JH976535.1"/>
</dbReference>
<dbReference type="InterPro" id="IPR029063">
    <property type="entry name" value="SAM-dependent_MTases_sf"/>
</dbReference>
<dbReference type="AlphaFoldDB" id="K6Q318"/>
<protein>
    <submittedName>
        <fullName evidence="2">Methylase involved in ubiquinone/menaquinone biosynthesis</fullName>
        <ecNumber evidence="2">2.1.1.17</ecNumber>
        <ecNumber evidence="2">2.1.1.71</ecNumber>
    </submittedName>
</protein>
<name>K6Q318_9FIRM</name>
<dbReference type="HOGENOM" id="CLU_037990_7_0_9"/>
<feature type="domain" description="Methyltransferase type 11" evidence="1">
    <location>
        <begin position="48"/>
        <end position="139"/>
    </location>
</feature>
<dbReference type="OrthoDB" id="323463at2"/>
<accession>K6Q318</accession>
<evidence type="ECO:0000313" key="3">
    <source>
        <dbReference type="Proteomes" id="UP000005710"/>
    </source>
</evidence>